<gene>
    <name evidence="3" type="ORF">TresaDRAFT_1800</name>
</gene>
<evidence type="ECO:0000259" key="2">
    <source>
        <dbReference type="Pfam" id="PF04773"/>
    </source>
</evidence>
<keyword evidence="1" id="KW-0812">Transmembrane</keyword>
<dbReference type="STRING" id="907348.TresaDRAFT_1800"/>
<dbReference type="PATRIC" id="fig|907348.3.peg.856"/>
<feature type="transmembrane region" description="Helical" evidence="1">
    <location>
        <begin position="20"/>
        <end position="38"/>
    </location>
</feature>
<organism evidence="3 4">
    <name type="scientific">Treponema saccharophilum DSM 2985</name>
    <dbReference type="NCBI Taxonomy" id="907348"/>
    <lineage>
        <taxon>Bacteria</taxon>
        <taxon>Pseudomonadati</taxon>
        <taxon>Spirochaetota</taxon>
        <taxon>Spirochaetia</taxon>
        <taxon>Spirochaetales</taxon>
        <taxon>Treponemataceae</taxon>
        <taxon>Treponema</taxon>
    </lineage>
</organism>
<dbReference type="Pfam" id="PF04773">
    <property type="entry name" value="FecR"/>
    <property type="match status" value="1"/>
</dbReference>
<dbReference type="EMBL" id="AGRW01000040">
    <property type="protein sequence ID" value="EIC02353.1"/>
    <property type="molecule type" value="Genomic_DNA"/>
</dbReference>
<dbReference type="InterPro" id="IPR006860">
    <property type="entry name" value="FecR"/>
</dbReference>
<feature type="domain" description="FecR protein" evidence="2">
    <location>
        <begin position="86"/>
        <end position="184"/>
    </location>
</feature>
<keyword evidence="1" id="KW-1133">Transmembrane helix</keyword>
<dbReference type="Proteomes" id="UP000003571">
    <property type="component" value="Unassembled WGS sequence"/>
</dbReference>
<accession>H7EJ39</accession>
<dbReference type="RefSeq" id="WP_002703162.1">
    <property type="nucleotide sequence ID" value="NZ_AGRW01000040.1"/>
</dbReference>
<dbReference type="OrthoDB" id="340531at2"/>
<dbReference type="Gene3D" id="2.60.120.1440">
    <property type="match status" value="1"/>
</dbReference>
<proteinExistence type="predicted"/>
<dbReference type="eggNOG" id="COG4254">
    <property type="taxonomic scope" value="Bacteria"/>
</dbReference>
<dbReference type="InterPro" id="IPR013783">
    <property type="entry name" value="Ig-like_fold"/>
</dbReference>
<dbReference type="Gene3D" id="2.60.40.10">
    <property type="entry name" value="Immunoglobulins"/>
    <property type="match status" value="1"/>
</dbReference>
<keyword evidence="4" id="KW-1185">Reference proteome</keyword>
<sequence length="928" mass="101995">MRKRTRFSRRHSDALRARDFAVILFGLLSSAFFGFLFWKDLNSATTRNDKIVVAHLQSKQRIVQRKFNDRVVWERIPQNSALYDEDTIRTSSGAQAMISLDDDEGTKLEMRGNSMIQITYSEEGGAQIIVSNGSIQVDSPEGSKPVSVKFSDGSVVEVDGGTQVSVSSGENMKPGIEVIEGNVRVKSGEKMAVLSSGQSASITDKDGSPSISRKALTVISPPKEMTLLLFDGTQSIVDFSWNAFGAEHDVVIQTSPSRDFRTVDYERVVRSGDGRHVSVEVGPGATYWRVFSDDGSETPDYSAGRIVSERIAPAELFSPTDGCAFPERTQPPRVDFRWQGNRLAAHYRLVISTSPDLSEIVHSSEHNDAFASVSSLGEGTYYWNVEPYYPANGTGFAGASEIRSFRIEKESETRPPELSSPADGAEIAWKESRTVPLIWKSDIKDAEYNVIVARKRNFSDARFAATTKSKRAEFSADEDGTYWWKVVRHSGDPSVSDSKPESEPRSFTIRKFVPEKTKLLSPADGYSFENVSANDFLWKSSAEDIKNGAVMRISDAAGNKSGECGAGKNLPDDFSLAKGSYTWGIFSADGKEITKPRSFSVMGLLSAPAILIPQDGSELVVEKDRAVAIEWKPVKGADSYSVKLSGAGIKREFEIKEDGSGTMRADVNLPEGIFTAEIRANSKSSESAQARRSSFSAVSFSARRPDEISALSPAQGEKIGGLAALRKPTEFRWETGRDSSKTFTFTLDRKTGGGDSEKVETIRTSKKSLSLKRMKSGTYEWKVTGKTASGIALESKSSVFTVLPVPDLPTPVAVTPKNGTVFDGAYFRENRRIEFRWKAVSGATSYTFTLRRKSGKTILSRTLSSTRIEISDLSLFDVGSFEYSVTARQVASDGFVERKSKALEAEFTIKFDLPKQVETKTPGKMYGE</sequence>
<comment type="caution">
    <text evidence="3">The sequence shown here is derived from an EMBL/GenBank/DDBJ whole genome shotgun (WGS) entry which is preliminary data.</text>
</comment>
<evidence type="ECO:0000313" key="3">
    <source>
        <dbReference type="EMBL" id="EIC02353.1"/>
    </source>
</evidence>
<reference evidence="3 4" key="1">
    <citation type="submission" date="2011-09" db="EMBL/GenBank/DDBJ databases">
        <title>The draft genome of Treponema saccharophilum DSM 2985.</title>
        <authorList>
            <consortium name="US DOE Joint Genome Institute (JGI-PGF)"/>
            <person name="Lucas S."/>
            <person name="Copeland A."/>
            <person name="Lapidus A."/>
            <person name="Glavina del Rio T."/>
            <person name="Dalin E."/>
            <person name="Tice H."/>
            <person name="Bruce D."/>
            <person name="Goodwin L."/>
            <person name="Pitluck S."/>
            <person name="Peters L."/>
            <person name="Kyrpides N."/>
            <person name="Mavromatis K."/>
            <person name="Ivanova N."/>
            <person name="Markowitz V."/>
            <person name="Cheng J.-F."/>
            <person name="Hugenholtz P."/>
            <person name="Woyke T."/>
            <person name="Wu D."/>
            <person name="Gronow S."/>
            <person name="Wellnitz S."/>
            <person name="Brambilla E."/>
            <person name="Klenk H.-P."/>
            <person name="Eisen J.A."/>
        </authorList>
    </citation>
    <scope>NUCLEOTIDE SEQUENCE [LARGE SCALE GENOMIC DNA]</scope>
    <source>
        <strain evidence="3 4">DSM 2985</strain>
    </source>
</reference>
<dbReference type="AlphaFoldDB" id="H7EJ39"/>
<keyword evidence="1" id="KW-0472">Membrane</keyword>
<evidence type="ECO:0000313" key="4">
    <source>
        <dbReference type="Proteomes" id="UP000003571"/>
    </source>
</evidence>
<protein>
    <submittedName>
        <fullName evidence="3">FecR protein</fullName>
    </submittedName>
</protein>
<evidence type="ECO:0000256" key="1">
    <source>
        <dbReference type="SAM" id="Phobius"/>
    </source>
</evidence>
<name>H7EJ39_9SPIR</name>